<reference evidence="3" key="1">
    <citation type="journal article" date="2019" name="Int. J. Syst. Evol. Microbiol.">
        <title>The Global Catalogue of Microorganisms (GCM) 10K type strain sequencing project: providing services to taxonomists for standard genome sequencing and annotation.</title>
        <authorList>
            <consortium name="The Broad Institute Genomics Platform"/>
            <consortium name="The Broad Institute Genome Sequencing Center for Infectious Disease"/>
            <person name="Wu L."/>
            <person name="Ma J."/>
        </authorList>
    </citation>
    <scope>NUCLEOTIDE SEQUENCE [LARGE SCALE GENOMIC DNA]</scope>
    <source>
        <strain evidence="3">CCM 8911</strain>
    </source>
</reference>
<gene>
    <name evidence="2" type="ORF">ACFQ3L_03785</name>
</gene>
<evidence type="ECO:0000313" key="2">
    <source>
        <dbReference type="EMBL" id="MFD1392711.1"/>
    </source>
</evidence>
<feature type="transmembrane region" description="Helical" evidence="1">
    <location>
        <begin position="37"/>
        <end position="57"/>
    </location>
</feature>
<keyword evidence="1" id="KW-1133">Transmembrane helix</keyword>
<keyword evidence="1" id="KW-0472">Membrane</keyword>
<name>A0ABW4B7L6_9LACO</name>
<dbReference type="RefSeq" id="WP_164510738.1">
    <property type="nucleotide sequence ID" value="NZ_JBHTMO010000007.1"/>
</dbReference>
<dbReference type="Proteomes" id="UP001597249">
    <property type="component" value="Unassembled WGS sequence"/>
</dbReference>
<keyword evidence="1" id="KW-0812">Transmembrane</keyword>
<proteinExistence type="predicted"/>
<evidence type="ECO:0000256" key="1">
    <source>
        <dbReference type="SAM" id="Phobius"/>
    </source>
</evidence>
<comment type="caution">
    <text evidence="2">The sequence shown here is derived from an EMBL/GenBank/DDBJ whole genome shotgun (WGS) entry which is preliminary data.</text>
</comment>
<keyword evidence="3" id="KW-1185">Reference proteome</keyword>
<feature type="transmembrane region" description="Helical" evidence="1">
    <location>
        <begin position="6"/>
        <end position="25"/>
    </location>
</feature>
<accession>A0ABW4B7L6</accession>
<protein>
    <submittedName>
        <fullName evidence="2">Uncharacterized protein</fullName>
    </submittedName>
</protein>
<dbReference type="EMBL" id="JBHTMO010000007">
    <property type="protein sequence ID" value="MFD1392711.1"/>
    <property type="molecule type" value="Genomic_DNA"/>
</dbReference>
<sequence length="58" mass="6104">MDALVTKLLIMGLVALIAALVLIFAEWRTKQLSWGATGLKGLVAVLAAGIVISLLTVR</sequence>
<organism evidence="2 3">
    <name type="scientific">Lacticaseibacillus jixianensis</name>
    <dbReference type="NCBI Taxonomy" id="2486012"/>
    <lineage>
        <taxon>Bacteria</taxon>
        <taxon>Bacillati</taxon>
        <taxon>Bacillota</taxon>
        <taxon>Bacilli</taxon>
        <taxon>Lactobacillales</taxon>
        <taxon>Lactobacillaceae</taxon>
        <taxon>Lacticaseibacillus</taxon>
    </lineage>
</organism>
<evidence type="ECO:0000313" key="3">
    <source>
        <dbReference type="Proteomes" id="UP001597249"/>
    </source>
</evidence>